<dbReference type="InterPro" id="IPR002677">
    <property type="entry name" value="Ribosomal_bL32"/>
</dbReference>
<dbReference type="STRING" id="1801725.A3J00_00555"/>
<name>A0A1G2EY56_9BACT</name>
<dbReference type="GO" id="GO:0006412">
    <property type="term" value="P:translation"/>
    <property type="evidence" value="ECO:0007669"/>
    <property type="project" value="UniProtKB-UniRule"/>
</dbReference>
<evidence type="ECO:0000256" key="6">
    <source>
        <dbReference type="SAM" id="MobiDB-lite"/>
    </source>
</evidence>
<evidence type="ECO:0000256" key="4">
    <source>
        <dbReference type="ARBA" id="ARBA00035178"/>
    </source>
</evidence>
<accession>A0A1G2EY56</accession>
<dbReference type="SUPFAM" id="SSF57829">
    <property type="entry name" value="Zn-binding ribosomal proteins"/>
    <property type="match status" value="1"/>
</dbReference>
<reference evidence="7 8" key="1">
    <citation type="journal article" date="2016" name="Nat. Commun.">
        <title>Thousands of microbial genomes shed light on interconnected biogeochemical processes in an aquifer system.</title>
        <authorList>
            <person name="Anantharaman K."/>
            <person name="Brown C.T."/>
            <person name="Hug L.A."/>
            <person name="Sharon I."/>
            <person name="Castelle C.J."/>
            <person name="Probst A.J."/>
            <person name="Thomas B.C."/>
            <person name="Singh A."/>
            <person name="Wilkins M.J."/>
            <person name="Karaoz U."/>
            <person name="Brodie E.L."/>
            <person name="Williams K.H."/>
            <person name="Hubbard S.S."/>
            <person name="Banfield J.F."/>
        </authorList>
    </citation>
    <scope>NUCLEOTIDE SEQUENCE [LARGE SCALE GENOMIC DNA]</scope>
</reference>
<dbReference type="HAMAP" id="MF_00340">
    <property type="entry name" value="Ribosomal_bL32"/>
    <property type="match status" value="1"/>
</dbReference>
<evidence type="ECO:0000256" key="3">
    <source>
        <dbReference type="ARBA" id="ARBA00023274"/>
    </source>
</evidence>
<dbReference type="EMBL" id="MHMR01000017">
    <property type="protein sequence ID" value="OGZ30647.1"/>
    <property type="molecule type" value="Genomic_DNA"/>
</dbReference>
<dbReference type="GO" id="GO:0003735">
    <property type="term" value="F:structural constituent of ribosome"/>
    <property type="evidence" value="ECO:0007669"/>
    <property type="project" value="InterPro"/>
</dbReference>
<evidence type="ECO:0000256" key="1">
    <source>
        <dbReference type="ARBA" id="ARBA00008560"/>
    </source>
</evidence>
<evidence type="ECO:0000313" key="7">
    <source>
        <dbReference type="EMBL" id="OGZ30647.1"/>
    </source>
</evidence>
<keyword evidence="2 5" id="KW-0689">Ribosomal protein</keyword>
<keyword evidence="3 5" id="KW-0687">Ribonucleoprotein</keyword>
<gene>
    <name evidence="5" type="primary">rpmF</name>
    <name evidence="7" type="ORF">A3J00_00555</name>
</gene>
<proteinExistence type="inferred from homology"/>
<dbReference type="Proteomes" id="UP000178428">
    <property type="component" value="Unassembled WGS sequence"/>
</dbReference>
<organism evidence="7 8">
    <name type="scientific">Candidatus Niyogibacteria bacterium RIFCSPLOWO2_02_FULL_45_13</name>
    <dbReference type="NCBI Taxonomy" id="1801725"/>
    <lineage>
        <taxon>Bacteria</taxon>
        <taxon>Candidatus Niyogiibacteriota</taxon>
    </lineage>
</organism>
<feature type="region of interest" description="Disordered" evidence="6">
    <location>
        <begin position="1"/>
        <end position="20"/>
    </location>
</feature>
<comment type="similarity">
    <text evidence="1 5">Belongs to the bacterial ribosomal protein bL32 family.</text>
</comment>
<dbReference type="GO" id="GO:0015934">
    <property type="term" value="C:large ribosomal subunit"/>
    <property type="evidence" value="ECO:0007669"/>
    <property type="project" value="InterPro"/>
</dbReference>
<dbReference type="NCBIfam" id="TIGR01031">
    <property type="entry name" value="rpmF_bact"/>
    <property type="match status" value="1"/>
</dbReference>
<dbReference type="Pfam" id="PF01783">
    <property type="entry name" value="Ribosomal_L32p"/>
    <property type="match status" value="1"/>
</dbReference>
<dbReference type="PANTHER" id="PTHR35534:SF1">
    <property type="entry name" value="LARGE RIBOSOMAL SUBUNIT PROTEIN BL32"/>
    <property type="match status" value="1"/>
</dbReference>
<dbReference type="InterPro" id="IPR011332">
    <property type="entry name" value="Ribosomal_zn-bd"/>
</dbReference>
<protein>
    <recommendedName>
        <fullName evidence="4 5">Large ribosomal subunit protein bL32</fullName>
    </recommendedName>
</protein>
<evidence type="ECO:0000256" key="2">
    <source>
        <dbReference type="ARBA" id="ARBA00022980"/>
    </source>
</evidence>
<sequence length="93" mass="10728">MVVRMRHTRSHTGRRRSHHALSVKAVVPCPKCGESKLPQKVCMNCGTYKGRDVVDVFKKLNKKEQKKKEKELETQEAEHTENKPMDAAELSRK</sequence>
<comment type="caution">
    <text evidence="7">The sequence shown here is derived from an EMBL/GenBank/DDBJ whole genome shotgun (WGS) entry which is preliminary data.</text>
</comment>
<dbReference type="InterPro" id="IPR044957">
    <property type="entry name" value="Ribosomal_bL32_bact"/>
</dbReference>
<feature type="region of interest" description="Disordered" evidence="6">
    <location>
        <begin position="63"/>
        <end position="93"/>
    </location>
</feature>
<evidence type="ECO:0000256" key="5">
    <source>
        <dbReference type="HAMAP-Rule" id="MF_00340"/>
    </source>
</evidence>
<evidence type="ECO:0000313" key="8">
    <source>
        <dbReference type="Proteomes" id="UP000178428"/>
    </source>
</evidence>
<dbReference type="PANTHER" id="PTHR35534">
    <property type="entry name" value="50S RIBOSOMAL PROTEIN L32"/>
    <property type="match status" value="1"/>
</dbReference>
<dbReference type="AlphaFoldDB" id="A0A1G2EY56"/>